<protein>
    <submittedName>
        <fullName evidence="2">Uncharacterized protein</fullName>
    </submittedName>
</protein>
<keyword evidence="3" id="KW-1185">Reference proteome</keyword>
<feature type="compositionally biased region" description="Low complexity" evidence="1">
    <location>
        <begin position="49"/>
        <end position="58"/>
    </location>
</feature>
<organism evidence="2 3">
    <name type="scientific">Trichonephila clavipes</name>
    <name type="common">Golden silk orbweaver</name>
    <name type="synonym">Nephila clavipes</name>
    <dbReference type="NCBI Taxonomy" id="2585209"/>
    <lineage>
        <taxon>Eukaryota</taxon>
        <taxon>Metazoa</taxon>
        <taxon>Ecdysozoa</taxon>
        <taxon>Arthropoda</taxon>
        <taxon>Chelicerata</taxon>
        <taxon>Arachnida</taxon>
        <taxon>Araneae</taxon>
        <taxon>Araneomorphae</taxon>
        <taxon>Entelegynae</taxon>
        <taxon>Araneoidea</taxon>
        <taxon>Nephilidae</taxon>
        <taxon>Trichonephila</taxon>
    </lineage>
</organism>
<feature type="compositionally biased region" description="Basic and acidic residues" evidence="1">
    <location>
        <begin position="69"/>
        <end position="85"/>
    </location>
</feature>
<gene>
    <name evidence="2" type="ORF">TNCV_3118141</name>
</gene>
<sequence length="85" mass="9568">MFLVPGKSSQNREIREIEVRYIEDDEMMNHDSYSENSAINLSTTQVVRGSASAANGAGDSEDSQSSTFKESDYVRNRDFQKRING</sequence>
<dbReference type="EMBL" id="BMAU01021394">
    <property type="protein sequence ID" value="GFY30652.1"/>
    <property type="molecule type" value="Genomic_DNA"/>
</dbReference>
<evidence type="ECO:0000313" key="2">
    <source>
        <dbReference type="EMBL" id="GFY30652.1"/>
    </source>
</evidence>
<comment type="caution">
    <text evidence="2">The sequence shown here is derived from an EMBL/GenBank/DDBJ whole genome shotgun (WGS) entry which is preliminary data.</text>
</comment>
<accession>A0A8X6W941</accession>
<reference evidence="2" key="1">
    <citation type="submission" date="2020-08" db="EMBL/GenBank/DDBJ databases">
        <title>Multicomponent nature underlies the extraordinary mechanical properties of spider dragline silk.</title>
        <authorList>
            <person name="Kono N."/>
            <person name="Nakamura H."/>
            <person name="Mori M."/>
            <person name="Yoshida Y."/>
            <person name="Ohtoshi R."/>
            <person name="Malay A.D."/>
            <person name="Moran D.A.P."/>
            <person name="Tomita M."/>
            <person name="Numata K."/>
            <person name="Arakawa K."/>
        </authorList>
    </citation>
    <scope>NUCLEOTIDE SEQUENCE</scope>
</reference>
<evidence type="ECO:0000256" key="1">
    <source>
        <dbReference type="SAM" id="MobiDB-lite"/>
    </source>
</evidence>
<name>A0A8X6W941_TRICX</name>
<evidence type="ECO:0000313" key="3">
    <source>
        <dbReference type="Proteomes" id="UP000887159"/>
    </source>
</evidence>
<dbReference type="Proteomes" id="UP000887159">
    <property type="component" value="Unassembled WGS sequence"/>
</dbReference>
<dbReference type="AlphaFoldDB" id="A0A8X6W941"/>
<proteinExistence type="predicted"/>
<feature type="region of interest" description="Disordered" evidence="1">
    <location>
        <begin position="48"/>
        <end position="85"/>
    </location>
</feature>